<feature type="region of interest" description="Disordered" evidence="6">
    <location>
        <begin position="1"/>
        <end position="36"/>
    </location>
</feature>
<evidence type="ECO:0000256" key="5">
    <source>
        <dbReference type="ARBA" id="ARBA00023136"/>
    </source>
</evidence>
<name>A0A8H6EQT8_DEKBR</name>
<dbReference type="EMBL" id="JABCYN010000046">
    <property type="protein sequence ID" value="KAF6006939.1"/>
    <property type="molecule type" value="Genomic_DNA"/>
</dbReference>
<feature type="transmembrane region" description="Helical" evidence="7">
    <location>
        <begin position="323"/>
        <end position="342"/>
    </location>
</feature>
<dbReference type="OrthoDB" id="7859621at2759"/>
<dbReference type="GO" id="GO:0016020">
    <property type="term" value="C:membrane"/>
    <property type="evidence" value="ECO:0007669"/>
    <property type="project" value="UniProtKB-SubCell"/>
</dbReference>
<feature type="transmembrane region" description="Helical" evidence="7">
    <location>
        <begin position="138"/>
        <end position="161"/>
    </location>
</feature>
<evidence type="ECO:0000256" key="6">
    <source>
        <dbReference type="SAM" id="MobiDB-lite"/>
    </source>
</evidence>
<sequence length="349" mass="39639">MSFRGTQFPQGGQQGAASYGMPGQPAVDPQSQSQYAGSYHPQFHREFQSSGFSNSSSSHIDPLDTINRMIPSDNPYVKKFEHFTEKVEQLIDRYLGGAKPYVPSIGRFFIVATFLEDSMRIISQWKEQVYYLSTYRHLYPWLVKFFLLFNVVSMCVGSLLVIMRRKPLLATGLLSSIVLLQGIVYGLFFETFFFLRNVSVIGGLLLALSDSVVIDKRKLMMPGLPMIESKDHKKYFLLAGRIMLIVLFLAFIVNAHFSIFSILVTIIGSINCISVAIGYKTKFSAAILTILLAVYNASTNHYWTYDYRDTRRDYLRYEFFQTLSIVGGLLLIVNTGAGELSIDEKKKKY</sequence>
<dbReference type="PROSITE" id="PS01339">
    <property type="entry name" value="SURF4"/>
    <property type="match status" value="1"/>
</dbReference>
<organism evidence="8 10">
    <name type="scientific">Dekkera bruxellensis</name>
    <name type="common">Brettanomyces custersii</name>
    <dbReference type="NCBI Taxonomy" id="5007"/>
    <lineage>
        <taxon>Eukaryota</taxon>
        <taxon>Fungi</taxon>
        <taxon>Dikarya</taxon>
        <taxon>Ascomycota</taxon>
        <taxon>Saccharomycotina</taxon>
        <taxon>Pichiomycetes</taxon>
        <taxon>Pichiales</taxon>
        <taxon>Pichiaceae</taxon>
        <taxon>Brettanomyces</taxon>
    </lineage>
</organism>
<dbReference type="KEGG" id="bbrx:BRETT_002891"/>
<feature type="transmembrane region" description="Helical" evidence="7">
    <location>
        <begin position="286"/>
        <end position="303"/>
    </location>
</feature>
<dbReference type="Pfam" id="PF02077">
    <property type="entry name" value="SURF4"/>
    <property type="match status" value="1"/>
</dbReference>
<evidence type="ECO:0000256" key="4">
    <source>
        <dbReference type="ARBA" id="ARBA00022989"/>
    </source>
</evidence>
<dbReference type="EMBL" id="CP063137">
    <property type="protein sequence ID" value="QOU22708.1"/>
    <property type="molecule type" value="Genomic_DNA"/>
</dbReference>
<dbReference type="Proteomes" id="UP000663131">
    <property type="component" value="Chromosome 9"/>
</dbReference>
<feature type="transmembrane region" description="Helical" evidence="7">
    <location>
        <begin position="259"/>
        <end position="279"/>
    </location>
</feature>
<comment type="similarity">
    <text evidence="2">Belongs to the SURF4 family.</text>
</comment>
<protein>
    <recommendedName>
        <fullName evidence="11">ER-derived vesicles protein ERV29</fullName>
    </recommendedName>
</protein>
<dbReference type="AlphaFoldDB" id="A0A8H6EQT8"/>
<reference evidence="9" key="3">
    <citation type="journal article" name="BMC Genomics">
        <title>New genome assemblies reveal patterns of domestication and adaptation across Brettanomyces (Dekkera) species.</title>
        <authorList>
            <person name="Roach M.J."/>
            <person name="Borneman A.R."/>
        </authorList>
    </citation>
    <scope>NUCLEOTIDE SEQUENCE</scope>
    <source>
        <strain evidence="9">UCD 2041</strain>
    </source>
</reference>
<comment type="subcellular location">
    <subcellularLocation>
        <location evidence="1">Membrane</location>
        <topology evidence="1">Multi-pass membrane protein</topology>
    </subcellularLocation>
</comment>
<dbReference type="InterPro" id="IPR002995">
    <property type="entry name" value="Surf4"/>
</dbReference>
<accession>A0A8H6EQT8</accession>
<keyword evidence="3 7" id="KW-0812">Transmembrane</keyword>
<reference evidence="9" key="2">
    <citation type="submission" date="2020-10" db="EMBL/GenBank/DDBJ databases">
        <authorList>
            <person name="Palmer J.M."/>
        </authorList>
    </citation>
    <scope>NUCLEOTIDE SEQUENCE</scope>
    <source>
        <strain evidence="9">UCD 2041</strain>
    </source>
</reference>
<feature type="transmembrane region" description="Helical" evidence="7">
    <location>
        <begin position="194"/>
        <end position="214"/>
    </location>
</feature>
<feature type="compositionally biased region" description="Polar residues" evidence="6">
    <location>
        <begin position="1"/>
        <end position="11"/>
    </location>
</feature>
<proteinExistence type="inferred from homology"/>
<evidence type="ECO:0000313" key="9">
    <source>
        <dbReference type="EMBL" id="QOU22708.1"/>
    </source>
</evidence>
<evidence type="ECO:0008006" key="11">
    <source>
        <dbReference type="Google" id="ProtNLM"/>
    </source>
</evidence>
<evidence type="ECO:0000256" key="7">
    <source>
        <dbReference type="SAM" id="Phobius"/>
    </source>
</evidence>
<dbReference type="Proteomes" id="UP000568158">
    <property type="component" value="Unassembled WGS sequence"/>
</dbReference>
<evidence type="ECO:0000256" key="2">
    <source>
        <dbReference type="ARBA" id="ARBA00006945"/>
    </source>
</evidence>
<reference evidence="8 10" key="1">
    <citation type="journal article" date="2020" name="Appl. Microbiol. Biotechnol.">
        <title>Targeted gene deletion in Brettanomyces bruxellensis with an expression-free CRISPR-Cas9 system.</title>
        <authorList>
            <person name="Varela C."/>
            <person name="Bartel C."/>
            <person name="Onetto C."/>
            <person name="Borneman A."/>
        </authorList>
    </citation>
    <scope>NUCLEOTIDE SEQUENCE [LARGE SCALE GENOMIC DNA]</scope>
    <source>
        <strain evidence="8 10">AWRI1613</strain>
    </source>
</reference>
<keyword evidence="5 7" id="KW-0472">Membrane</keyword>
<evidence type="ECO:0000313" key="8">
    <source>
        <dbReference type="EMBL" id="KAF6006939.1"/>
    </source>
</evidence>
<evidence type="ECO:0000256" key="1">
    <source>
        <dbReference type="ARBA" id="ARBA00004141"/>
    </source>
</evidence>
<evidence type="ECO:0000256" key="3">
    <source>
        <dbReference type="ARBA" id="ARBA00022692"/>
    </source>
</evidence>
<dbReference type="RefSeq" id="XP_041139201.1">
    <property type="nucleotide sequence ID" value="XM_041281410.1"/>
</dbReference>
<keyword evidence="4 7" id="KW-1133">Transmembrane helix</keyword>
<evidence type="ECO:0000313" key="10">
    <source>
        <dbReference type="Proteomes" id="UP000568158"/>
    </source>
</evidence>
<dbReference type="GeneID" id="64574815"/>
<gene>
    <name evidence="9" type="ORF">BRETT_002891</name>
    <name evidence="8" type="ORF">HII12_004864</name>
</gene>
<feature type="transmembrane region" description="Helical" evidence="7">
    <location>
        <begin position="168"/>
        <end position="188"/>
    </location>
</feature>
<feature type="transmembrane region" description="Helical" evidence="7">
    <location>
        <begin position="235"/>
        <end position="253"/>
    </location>
</feature>